<feature type="compositionally biased region" description="Pro residues" evidence="10">
    <location>
        <begin position="499"/>
        <end position="509"/>
    </location>
</feature>
<dbReference type="InterPro" id="IPR036465">
    <property type="entry name" value="vWFA_dom_sf"/>
</dbReference>
<dbReference type="Gene3D" id="2.60.120.200">
    <property type="match status" value="1"/>
</dbReference>
<feature type="region of interest" description="Disordered" evidence="10">
    <location>
        <begin position="450"/>
        <end position="547"/>
    </location>
</feature>
<reference evidence="12" key="1">
    <citation type="submission" date="2016-05" db="EMBL/GenBank/DDBJ databases">
        <authorList>
            <person name="Lavstsen T."/>
            <person name="Jespersen J.S."/>
        </authorList>
    </citation>
    <scope>NUCLEOTIDE SEQUENCE</scope>
    <source>
        <tissue evidence="12">Brain</tissue>
    </source>
</reference>
<feature type="compositionally biased region" description="Pro residues" evidence="10">
    <location>
        <begin position="11"/>
        <end position="23"/>
    </location>
</feature>
<sequence length="817" mass="88703">MTLPAPTQAPTEPPTTESPPTLPPAKEVCKEAKADLVFLVDGSWSIGDDNFMKITHFLYSTMGSLDQIGPDGTQVAVAQFSDDARTEFQLSSHGNKEALLEAIQKIQYKGGNTKTGRAIKHVKESIYTPAAGARRGVPKVLVVLTDGRSQDDVNKVSKEMQMEGYIIFAIGFADADYGELVNIASKPSDRHVFFVDDLDAVKKIEEQLITFVCEAATATCPSVVMGGNTMAGFRMMEKFGLVEKEYSSIPGVSLEPGSFNSFSCYRLHRDALVLQPTIYLHPEGLPSDYTISMMLRLLPETPQEPFALWEILNKNNEPLVGLILDNSGKTLTFFNYDYRGDFQTVTFEGPDIKKIFHGSFHKLHVTVSKTSVKVVLDCSAVGEKPVGAAGNITTDGVEILGRMVRSRGKRDNSAPFQLQMFDIICSTSWASRDKCCELPALRVEEQCPPMPHSCTCSQESEGPPGPSGPPGGPGVRGARGDRGEPGVTGPQGPTGEAGPPGPPGPPGPQGPSGLSIQGPPGVREKAHQDSGVRRGTADHRDDKDPQDLSERRELQELQDQVGQQGPQEIKDFLAQLVQKEIKEKESERYLDRQESRAGLVLLVLRESKAHLAGLGSRVQMARAVSQVKEVYQERRETGGVQVLGVRVLEGHPVLPACQVKDGQAAKAHQVGPVAPVQQTPAKHVLLVVASNSFCPKSGFNPHSRSLDSQLTLNIPTAAVQPLPYEGYQPYNPAAATANGHQGDEEDEEEDQEPHYHGYPSQYPQEASQFAYGHHGYHLGHSEDLELRSPGVASRYPRDVDPKNKGETEKKGGLTSSA</sequence>
<dbReference type="Pfam" id="PF01391">
    <property type="entry name" value="Collagen"/>
    <property type="match status" value="1"/>
</dbReference>
<comment type="similarity">
    <text evidence="9">Belongs to the fibril-associated collagens with interrupted helices (FACIT) family.</text>
</comment>
<name>A0A1A8QJR5_9TELE</name>
<evidence type="ECO:0000256" key="6">
    <source>
        <dbReference type="ARBA" id="ARBA00023119"/>
    </source>
</evidence>
<dbReference type="FunFam" id="2.60.120.200:FF:000008">
    <property type="entry name" value="Collagen type XII alpha 1 chain"/>
    <property type="match status" value="1"/>
</dbReference>
<gene>
    <name evidence="12" type="primary">COL14A1</name>
</gene>
<keyword evidence="6 12" id="KW-0176">Collagen</keyword>
<dbReference type="SUPFAM" id="SSF49899">
    <property type="entry name" value="Concanavalin A-like lectins/glucanases"/>
    <property type="match status" value="1"/>
</dbReference>
<keyword evidence="3" id="KW-0732">Signal</keyword>
<reference evidence="12" key="2">
    <citation type="submission" date="2016-06" db="EMBL/GenBank/DDBJ databases">
        <title>The genome of a short-lived fish provides insights into sex chromosome evolution and the genetic control of aging.</title>
        <authorList>
            <person name="Reichwald K."/>
            <person name="Felder M."/>
            <person name="Petzold A."/>
            <person name="Koch P."/>
            <person name="Groth M."/>
            <person name="Platzer M."/>
        </authorList>
    </citation>
    <scope>NUCLEOTIDE SEQUENCE</scope>
    <source>
        <tissue evidence="12">Brain</tissue>
    </source>
</reference>
<dbReference type="PANTHER" id="PTHR24020">
    <property type="entry name" value="COLLAGEN ALPHA"/>
    <property type="match status" value="1"/>
</dbReference>
<dbReference type="InterPro" id="IPR013320">
    <property type="entry name" value="ConA-like_dom_sf"/>
</dbReference>
<evidence type="ECO:0000256" key="3">
    <source>
        <dbReference type="ARBA" id="ARBA00022729"/>
    </source>
</evidence>
<dbReference type="GO" id="GO:0005581">
    <property type="term" value="C:collagen trimer"/>
    <property type="evidence" value="ECO:0007669"/>
    <property type="project" value="UniProtKB-KW"/>
</dbReference>
<feature type="domain" description="VWFA" evidence="11">
    <location>
        <begin position="35"/>
        <end position="208"/>
    </location>
</feature>
<evidence type="ECO:0000256" key="2">
    <source>
        <dbReference type="ARBA" id="ARBA00022525"/>
    </source>
</evidence>
<evidence type="ECO:0000256" key="8">
    <source>
        <dbReference type="ARBA" id="ARBA00023278"/>
    </source>
</evidence>
<dbReference type="EMBL" id="HAEI01005499">
    <property type="protein sequence ID" value="SBR93573.1"/>
    <property type="molecule type" value="Transcribed_RNA"/>
</dbReference>
<evidence type="ECO:0000256" key="4">
    <source>
        <dbReference type="ARBA" id="ARBA00022737"/>
    </source>
</evidence>
<feature type="compositionally biased region" description="Basic and acidic residues" evidence="10">
    <location>
        <begin position="795"/>
        <end position="811"/>
    </location>
</feature>
<accession>A0A1A8QJR5</accession>
<dbReference type="Gene3D" id="3.40.50.410">
    <property type="entry name" value="von Willebrand factor, type A domain"/>
    <property type="match status" value="1"/>
</dbReference>
<dbReference type="SMART" id="SM00327">
    <property type="entry name" value="VWA"/>
    <property type="match status" value="1"/>
</dbReference>
<dbReference type="InterPro" id="IPR002035">
    <property type="entry name" value="VWF_A"/>
</dbReference>
<dbReference type="CDD" id="cd01482">
    <property type="entry name" value="vWA_collagen_alphaI-XII-like"/>
    <property type="match status" value="1"/>
</dbReference>
<evidence type="ECO:0000256" key="1">
    <source>
        <dbReference type="ARBA" id="ARBA00004239"/>
    </source>
</evidence>
<dbReference type="Pfam" id="PF00092">
    <property type="entry name" value="VWA"/>
    <property type="match status" value="1"/>
</dbReference>
<evidence type="ECO:0000259" key="11">
    <source>
        <dbReference type="PROSITE" id="PS50234"/>
    </source>
</evidence>
<dbReference type="SUPFAM" id="SSF53300">
    <property type="entry name" value="vWA-like"/>
    <property type="match status" value="1"/>
</dbReference>
<feature type="compositionally biased region" description="Low complexity" evidence="10">
    <location>
        <begin position="511"/>
        <end position="521"/>
    </location>
</feature>
<evidence type="ECO:0000256" key="10">
    <source>
        <dbReference type="SAM" id="MobiDB-lite"/>
    </source>
</evidence>
<dbReference type="GO" id="GO:0005576">
    <property type="term" value="C:extracellular region"/>
    <property type="evidence" value="ECO:0007669"/>
    <property type="project" value="UniProtKB-SubCell"/>
</dbReference>
<feature type="compositionally biased region" description="Basic and acidic residues" evidence="10">
    <location>
        <begin position="522"/>
        <end position="547"/>
    </location>
</feature>
<keyword evidence="2" id="KW-0964">Secreted</keyword>
<feature type="region of interest" description="Disordered" evidence="10">
    <location>
        <begin position="723"/>
        <end position="817"/>
    </location>
</feature>
<dbReference type="PANTHER" id="PTHR24020:SF84">
    <property type="entry name" value="VWFA DOMAIN-CONTAINING PROTEIN"/>
    <property type="match status" value="1"/>
</dbReference>
<dbReference type="InterPro" id="IPR048287">
    <property type="entry name" value="TSPN-like_N"/>
</dbReference>
<organism evidence="12">
    <name type="scientific">Nothobranchius rachovii</name>
    <name type="common">bluefin notho</name>
    <dbReference type="NCBI Taxonomy" id="451742"/>
    <lineage>
        <taxon>Eukaryota</taxon>
        <taxon>Metazoa</taxon>
        <taxon>Chordata</taxon>
        <taxon>Craniata</taxon>
        <taxon>Vertebrata</taxon>
        <taxon>Euteleostomi</taxon>
        <taxon>Actinopterygii</taxon>
        <taxon>Neopterygii</taxon>
        <taxon>Teleostei</taxon>
        <taxon>Neoteleostei</taxon>
        <taxon>Acanthomorphata</taxon>
        <taxon>Ovalentaria</taxon>
        <taxon>Atherinomorphae</taxon>
        <taxon>Cyprinodontiformes</taxon>
        <taxon>Nothobranchiidae</taxon>
        <taxon>Nothobranchius</taxon>
    </lineage>
</organism>
<dbReference type="InterPro" id="IPR008160">
    <property type="entry name" value="Collagen"/>
</dbReference>
<proteinExistence type="inferred from homology"/>
<keyword evidence="8" id="KW-0379">Hydroxylation</keyword>
<dbReference type="InterPro" id="IPR050525">
    <property type="entry name" value="ECM_Assembly_Org"/>
</dbReference>
<evidence type="ECO:0000256" key="7">
    <source>
        <dbReference type="ARBA" id="ARBA00023180"/>
    </source>
</evidence>
<feature type="region of interest" description="Disordered" evidence="10">
    <location>
        <begin position="1"/>
        <end position="23"/>
    </location>
</feature>
<keyword evidence="5" id="KW-0130">Cell adhesion</keyword>
<keyword evidence="7" id="KW-0325">Glycoprotein</keyword>
<dbReference type="PRINTS" id="PR00453">
    <property type="entry name" value="VWFADOMAIN"/>
</dbReference>
<comment type="subcellular location">
    <subcellularLocation>
        <location evidence="1">Secreted</location>
        <location evidence="1">Extracellular space</location>
    </subcellularLocation>
</comment>
<dbReference type="SMART" id="SM00210">
    <property type="entry name" value="TSPN"/>
    <property type="match status" value="1"/>
</dbReference>
<evidence type="ECO:0000256" key="9">
    <source>
        <dbReference type="ARBA" id="ARBA00049648"/>
    </source>
</evidence>
<dbReference type="AlphaFoldDB" id="A0A1A8QJR5"/>
<feature type="compositionally biased region" description="Low complexity" evidence="10">
    <location>
        <begin position="1"/>
        <end position="10"/>
    </location>
</feature>
<keyword evidence="4" id="KW-0677">Repeat</keyword>
<dbReference type="FunFam" id="3.40.50.410:FF:000001">
    <property type="entry name" value="Collagen, type XII, alpha 1"/>
    <property type="match status" value="1"/>
</dbReference>
<protein>
    <submittedName>
        <fullName evidence="12">Collagen, type XIV, alpha 1</fullName>
    </submittedName>
</protein>
<dbReference type="GO" id="GO:0007155">
    <property type="term" value="P:cell adhesion"/>
    <property type="evidence" value="ECO:0007669"/>
    <property type="project" value="UniProtKB-KW"/>
</dbReference>
<dbReference type="PROSITE" id="PS50234">
    <property type="entry name" value="VWFA"/>
    <property type="match status" value="1"/>
</dbReference>
<feature type="compositionally biased region" description="Pro residues" evidence="10">
    <location>
        <begin position="463"/>
        <end position="472"/>
    </location>
</feature>
<evidence type="ECO:0000256" key="5">
    <source>
        <dbReference type="ARBA" id="ARBA00022889"/>
    </source>
</evidence>
<evidence type="ECO:0000313" key="12">
    <source>
        <dbReference type="EMBL" id="SBR93573.1"/>
    </source>
</evidence>